<comment type="cofactor">
    <cofactor evidence="2">
        <name>Mg(2+)</name>
        <dbReference type="ChEBI" id="CHEBI:18420"/>
    </cofactor>
</comment>
<dbReference type="PANTHER" id="PTHR12318:SF0">
    <property type="entry name" value="ACYL-COENZYME A DIPHOSPHATASE NUDT19"/>
    <property type="match status" value="1"/>
</dbReference>
<dbReference type="PROSITE" id="PS51462">
    <property type="entry name" value="NUDIX"/>
    <property type="match status" value="1"/>
</dbReference>
<evidence type="ECO:0000256" key="2">
    <source>
        <dbReference type="ARBA" id="ARBA00001946"/>
    </source>
</evidence>
<dbReference type="SUPFAM" id="SSF55811">
    <property type="entry name" value="Nudix"/>
    <property type="match status" value="1"/>
</dbReference>
<keyword evidence="4 8" id="KW-0378">Hydrolase</keyword>
<dbReference type="Gene3D" id="3.90.79.10">
    <property type="entry name" value="Nucleoside Triphosphate Pyrophosphohydrolase"/>
    <property type="match status" value="2"/>
</dbReference>
<name>A0A2W4Z769_9SPHN</name>
<dbReference type="InterPro" id="IPR039121">
    <property type="entry name" value="NUDT19"/>
</dbReference>
<evidence type="ECO:0000256" key="5">
    <source>
        <dbReference type="ARBA" id="ARBA00022842"/>
    </source>
</evidence>
<dbReference type="EMBL" id="QFNF01000031">
    <property type="protein sequence ID" value="PZO75659.1"/>
    <property type="molecule type" value="Genomic_DNA"/>
</dbReference>
<dbReference type="GO" id="GO:0016818">
    <property type="term" value="F:hydrolase activity, acting on acid anhydrides, in phosphorus-containing anhydrides"/>
    <property type="evidence" value="ECO:0007669"/>
    <property type="project" value="InterPro"/>
</dbReference>
<evidence type="ECO:0000259" key="7">
    <source>
        <dbReference type="PROSITE" id="PS51462"/>
    </source>
</evidence>
<dbReference type="PANTHER" id="PTHR12318">
    <property type="entry name" value="TESTOSTERONE-REGULATED PROTEIN RP2"/>
    <property type="match status" value="1"/>
</dbReference>
<dbReference type="CDD" id="cd18870">
    <property type="entry name" value="NUDIX_AcylCoAdiphos_Nudt19"/>
    <property type="match status" value="1"/>
</dbReference>
<accession>A0A2W4Z769</accession>
<sequence>MTPAIPAATLILLRDRAEGPPDILMVERAATMAFAGGALVFPGGRIDPGDEALALAMGDGDLAPRLAAIRETIEEAGIAIGVAGDIGTLRDRLAQGVPIGALGPVDPSPLIPYARWRPEHVPVRVFDTWFFVARLPDDAPAAIVDATENVRTLWTTARDALAAADRGDAALLFPTRRVLERLAQHDDVAAVLADARAWPVRTITPWVERRGEGDWICIPDDLGYPVTGEPATRAVRG</sequence>
<keyword evidence="6" id="KW-0464">Manganese</keyword>
<proteinExistence type="predicted"/>
<evidence type="ECO:0000256" key="4">
    <source>
        <dbReference type="ARBA" id="ARBA00022801"/>
    </source>
</evidence>
<protein>
    <submittedName>
        <fullName evidence="8">NUDIX hydrolase</fullName>
    </submittedName>
</protein>
<evidence type="ECO:0000256" key="1">
    <source>
        <dbReference type="ARBA" id="ARBA00001936"/>
    </source>
</evidence>
<dbReference type="GO" id="GO:0046872">
    <property type="term" value="F:metal ion binding"/>
    <property type="evidence" value="ECO:0007669"/>
    <property type="project" value="UniProtKB-KW"/>
</dbReference>
<dbReference type="InterPro" id="IPR015797">
    <property type="entry name" value="NUDIX_hydrolase-like_dom_sf"/>
</dbReference>
<evidence type="ECO:0000313" key="9">
    <source>
        <dbReference type="Proteomes" id="UP000248614"/>
    </source>
</evidence>
<reference evidence="8 9" key="1">
    <citation type="submission" date="2017-08" db="EMBL/GenBank/DDBJ databases">
        <title>Infants hospitalized years apart are colonized by the same room-sourced microbial strains.</title>
        <authorList>
            <person name="Brooks B."/>
            <person name="Olm M.R."/>
            <person name="Firek B.A."/>
            <person name="Baker R."/>
            <person name="Thomas B.C."/>
            <person name="Morowitz M.J."/>
            <person name="Banfield J.F."/>
        </authorList>
    </citation>
    <scope>NUCLEOTIDE SEQUENCE [LARGE SCALE GENOMIC DNA]</scope>
    <source>
        <strain evidence="8">S2_018_000_R3_110</strain>
    </source>
</reference>
<dbReference type="Pfam" id="PF00293">
    <property type="entry name" value="NUDIX"/>
    <property type="match status" value="1"/>
</dbReference>
<organism evidence="8 9">
    <name type="scientific">Sphingomonas hengshuiensis</name>
    <dbReference type="NCBI Taxonomy" id="1609977"/>
    <lineage>
        <taxon>Bacteria</taxon>
        <taxon>Pseudomonadati</taxon>
        <taxon>Pseudomonadota</taxon>
        <taxon>Alphaproteobacteria</taxon>
        <taxon>Sphingomonadales</taxon>
        <taxon>Sphingomonadaceae</taxon>
        <taxon>Sphingomonas</taxon>
    </lineage>
</organism>
<gene>
    <name evidence="8" type="ORF">DI632_11545</name>
</gene>
<dbReference type="InterPro" id="IPR000086">
    <property type="entry name" value="NUDIX_hydrolase_dom"/>
</dbReference>
<keyword evidence="3" id="KW-0479">Metal-binding</keyword>
<dbReference type="AlphaFoldDB" id="A0A2W4Z769"/>
<feature type="domain" description="Nudix hydrolase" evidence="7">
    <location>
        <begin position="3"/>
        <end position="177"/>
    </location>
</feature>
<evidence type="ECO:0000256" key="3">
    <source>
        <dbReference type="ARBA" id="ARBA00022723"/>
    </source>
</evidence>
<evidence type="ECO:0000256" key="6">
    <source>
        <dbReference type="ARBA" id="ARBA00023211"/>
    </source>
</evidence>
<comment type="cofactor">
    <cofactor evidence="1">
        <name>Mn(2+)</name>
        <dbReference type="ChEBI" id="CHEBI:29035"/>
    </cofactor>
</comment>
<dbReference type="Proteomes" id="UP000248614">
    <property type="component" value="Unassembled WGS sequence"/>
</dbReference>
<comment type="caution">
    <text evidence="8">The sequence shown here is derived from an EMBL/GenBank/DDBJ whole genome shotgun (WGS) entry which is preliminary data.</text>
</comment>
<keyword evidence="5" id="KW-0460">Magnesium</keyword>
<evidence type="ECO:0000313" key="8">
    <source>
        <dbReference type="EMBL" id="PZO75659.1"/>
    </source>
</evidence>